<protein>
    <submittedName>
        <fullName evidence="1">Uncharacterized protein</fullName>
    </submittedName>
</protein>
<comment type="caution">
    <text evidence="1">The sequence shown here is derived from an EMBL/GenBank/DDBJ whole genome shotgun (WGS) entry which is preliminary data.</text>
</comment>
<reference evidence="2" key="1">
    <citation type="journal article" date="2023" name="G3 (Bethesda)">
        <title>Genome assembly and association tests identify interacting loci associated with vigor, precocity, and sex in interspecific pistachio rootstocks.</title>
        <authorList>
            <person name="Palmer W."/>
            <person name="Jacygrad E."/>
            <person name="Sagayaradj S."/>
            <person name="Cavanaugh K."/>
            <person name="Han R."/>
            <person name="Bertier L."/>
            <person name="Beede B."/>
            <person name="Kafkas S."/>
            <person name="Golino D."/>
            <person name="Preece J."/>
            <person name="Michelmore R."/>
        </authorList>
    </citation>
    <scope>NUCLEOTIDE SEQUENCE [LARGE SCALE GENOMIC DNA]</scope>
</reference>
<keyword evidence="2" id="KW-1185">Reference proteome</keyword>
<dbReference type="EMBL" id="CM047741">
    <property type="protein sequence ID" value="KAJ0039085.1"/>
    <property type="molecule type" value="Genomic_DNA"/>
</dbReference>
<evidence type="ECO:0000313" key="1">
    <source>
        <dbReference type="EMBL" id="KAJ0039085.1"/>
    </source>
</evidence>
<name>A0ACC0YNZ2_9ROSI</name>
<evidence type="ECO:0000313" key="2">
    <source>
        <dbReference type="Proteomes" id="UP001163603"/>
    </source>
</evidence>
<accession>A0ACC0YNZ2</accession>
<gene>
    <name evidence="1" type="ORF">Pint_22067</name>
</gene>
<dbReference type="Proteomes" id="UP001163603">
    <property type="component" value="Chromosome 6"/>
</dbReference>
<proteinExistence type="predicted"/>
<organism evidence="1 2">
    <name type="scientific">Pistacia integerrima</name>
    <dbReference type="NCBI Taxonomy" id="434235"/>
    <lineage>
        <taxon>Eukaryota</taxon>
        <taxon>Viridiplantae</taxon>
        <taxon>Streptophyta</taxon>
        <taxon>Embryophyta</taxon>
        <taxon>Tracheophyta</taxon>
        <taxon>Spermatophyta</taxon>
        <taxon>Magnoliopsida</taxon>
        <taxon>eudicotyledons</taxon>
        <taxon>Gunneridae</taxon>
        <taxon>Pentapetalae</taxon>
        <taxon>rosids</taxon>
        <taxon>malvids</taxon>
        <taxon>Sapindales</taxon>
        <taxon>Anacardiaceae</taxon>
        <taxon>Pistacia</taxon>
    </lineage>
</organism>
<sequence>MEFPTLSMYYPELILLTLCFILFLLLLPNWSFVGMSLTFLLNLHNLPEKFTELLERSQLGTISVHSSKMDMVATTNPGNVHHVMSKNFWNYPKGPAFQQLFDALGVSLFTLDLEDWKTYRKLIHNYFMHPQTHQFMAKVIPVNIKKGLIPVLEHVSKQEIVVDLEDLLKRNLYDFACIMSTGFNPNTLSVEFPQHPFFKAMDDMCEAIFYRHFMPESLWKLSWAGIGKEKKLNAARDTLREIVTKYVSMKREELKTNKDEENFDFLQCFLTEHEVFGSVLHPEENIRDNVLGFIFAAQDTTSATLTWFFWLLSENPDVENKIREEMEEKLTVKEGSKWEISSIEEVRKLVYMQATLCETLRLYPPAPFQERIALEHDVLPSGHRIKPQTKVQMSSYAMARMTWVWGEDCKEFKPERWISEKGEIKHEPSNKFFAFSAGPRICLGKNMAFTLMKAVAATILYNYTVQVDKTCPVIPAASVILHTKHGLKTRIKSKSA</sequence>